<proteinExistence type="predicted"/>
<evidence type="ECO:0000313" key="2">
    <source>
        <dbReference type="Proteomes" id="UP000191154"/>
    </source>
</evidence>
<dbReference type="RefSeq" id="WP_077863661.1">
    <property type="nucleotide sequence ID" value="NZ_LZYZ01000001.1"/>
</dbReference>
<sequence>MEYVLSMTFLTENGLKSSLSINGVKADLAKDQINTLMDTIIAKNIFVTNSGALVSKSEAKITERKVTKFEVK</sequence>
<gene>
    <name evidence="1" type="ORF">CLOSAC_01510</name>
</gene>
<protein>
    <recommendedName>
        <fullName evidence="3">DUF2922 family protein</fullName>
    </recommendedName>
</protein>
<organism evidence="1 2">
    <name type="scientific">Clostridium saccharobutylicum</name>
    <dbReference type="NCBI Taxonomy" id="169679"/>
    <lineage>
        <taxon>Bacteria</taxon>
        <taxon>Bacillati</taxon>
        <taxon>Bacillota</taxon>
        <taxon>Clostridia</taxon>
        <taxon>Eubacteriales</taxon>
        <taxon>Clostridiaceae</taxon>
        <taxon>Clostridium</taxon>
    </lineage>
</organism>
<evidence type="ECO:0008006" key="3">
    <source>
        <dbReference type="Google" id="ProtNLM"/>
    </source>
</evidence>
<dbReference type="AlphaFoldDB" id="A0A1S8NHH6"/>
<dbReference type="Pfam" id="PF11148">
    <property type="entry name" value="DUF2922"/>
    <property type="match status" value="1"/>
</dbReference>
<name>A0A1S8NHH6_CLOSA</name>
<dbReference type="EMBL" id="LZYZ01000001">
    <property type="protein sequence ID" value="OOM15880.1"/>
    <property type="molecule type" value="Genomic_DNA"/>
</dbReference>
<reference evidence="1 2" key="1">
    <citation type="submission" date="2016-05" db="EMBL/GenBank/DDBJ databases">
        <title>Microbial solvent formation.</title>
        <authorList>
            <person name="Poehlein A."/>
            <person name="Montoya Solano J.D."/>
            <person name="Flitsch S."/>
            <person name="Krabben P."/>
            <person name="Duerre P."/>
            <person name="Daniel R."/>
        </authorList>
    </citation>
    <scope>NUCLEOTIDE SEQUENCE [LARGE SCALE GENOMIC DNA]</scope>
    <source>
        <strain evidence="1 2">L1-8</strain>
    </source>
</reference>
<dbReference type="Proteomes" id="UP000191154">
    <property type="component" value="Unassembled WGS sequence"/>
</dbReference>
<dbReference type="InterPro" id="IPR021321">
    <property type="entry name" value="DUF2922"/>
</dbReference>
<accession>A0A1S8NHH6</accession>
<evidence type="ECO:0000313" key="1">
    <source>
        <dbReference type="EMBL" id="OOM15880.1"/>
    </source>
</evidence>
<comment type="caution">
    <text evidence="1">The sequence shown here is derived from an EMBL/GenBank/DDBJ whole genome shotgun (WGS) entry which is preliminary data.</text>
</comment>